<keyword evidence="9" id="KW-0143">Chaperone</keyword>
<dbReference type="Gene3D" id="3.90.640.10">
    <property type="entry name" value="Actin, Chain A, domain 4"/>
    <property type="match status" value="1"/>
</dbReference>
<dbReference type="GO" id="GO:0140662">
    <property type="term" value="F:ATP-dependent protein folding chaperone"/>
    <property type="evidence" value="ECO:0007669"/>
    <property type="project" value="InterPro"/>
</dbReference>
<evidence type="ECO:0000256" key="9">
    <source>
        <dbReference type="ARBA" id="ARBA00023186"/>
    </source>
</evidence>
<dbReference type="STRING" id="1123285.SAMN05660235_02490"/>
<keyword evidence="8" id="KW-0346">Stress response</keyword>
<evidence type="ECO:0000256" key="14">
    <source>
        <dbReference type="SAM" id="MobiDB-lite"/>
    </source>
</evidence>
<dbReference type="InterPro" id="IPR029047">
    <property type="entry name" value="HSP70_peptide-bd_sf"/>
</dbReference>
<evidence type="ECO:0000256" key="1">
    <source>
        <dbReference type="ARBA" id="ARBA00002290"/>
    </source>
</evidence>
<dbReference type="OrthoDB" id="9766019at2"/>
<evidence type="ECO:0000256" key="5">
    <source>
        <dbReference type="ARBA" id="ARBA00022553"/>
    </source>
</evidence>
<comment type="function">
    <text evidence="1">Acts as a chaperone.</text>
</comment>
<dbReference type="PROSITE" id="PS01036">
    <property type="entry name" value="HSP70_3"/>
    <property type="match status" value="1"/>
</dbReference>
<evidence type="ECO:0000256" key="3">
    <source>
        <dbReference type="ARBA" id="ARBA00014415"/>
    </source>
</evidence>
<dbReference type="SUPFAM" id="SSF100920">
    <property type="entry name" value="Heat shock protein 70kD (HSP70), peptide-binding domain"/>
    <property type="match status" value="1"/>
</dbReference>
<feature type="region of interest" description="Disordered" evidence="14">
    <location>
        <begin position="528"/>
        <end position="548"/>
    </location>
</feature>
<dbReference type="PROSITE" id="PS00329">
    <property type="entry name" value="HSP70_2"/>
    <property type="match status" value="1"/>
</dbReference>
<evidence type="ECO:0000256" key="8">
    <source>
        <dbReference type="ARBA" id="ARBA00023016"/>
    </source>
</evidence>
<dbReference type="Pfam" id="PF00012">
    <property type="entry name" value="HSP70"/>
    <property type="match status" value="2"/>
</dbReference>
<dbReference type="RefSeq" id="WP_093691336.1">
    <property type="nucleotide sequence ID" value="NZ_FNBU01000023.1"/>
</dbReference>
<evidence type="ECO:0000256" key="13">
    <source>
        <dbReference type="RuleBase" id="RU003322"/>
    </source>
</evidence>
<evidence type="ECO:0000256" key="12">
    <source>
        <dbReference type="ARBA" id="ARBA00033103"/>
    </source>
</evidence>
<sequence length="619" mass="67767">MTNQARPIVGIDLGTTNSAVAYINNGKPEIIPSPHGQRIIPSVVMIGLDGKVHVGETARAAQIAMPDRVVAAVKRKMGSTEPVMMAGQAFLPQEISAMILRELKSYVDAKFGPGEKEAVITVPAYFTDEQRRATKQAGELAGFIVERIINEPTAAAMAFGLERLEEDKHILVYDLGGGTFDVSIVEMMSGVLEVKASAGNNHLGGEDFDWRLVGWLADKIRKAHGVDPMKDLRAKSLLKEQAERIKKELSTVDKVEIHLPLVTMKNDQPVGLSTTITKREFVALIDDLLAETIACVRQVLADAGLAPGDIHDVLLVGGSTRIPRVRELITEFFKKEPRCDIHPDEAVALGAAVQAGLKAGLLADSGMVVTDVAPFSLGVAVIGEYRGEMRSGVFHAIIPRNTTVPVTRTHRFYTAAPGQTEAEIEIYQGEHELVKHNHCLGKFRLKGIPPNWQESQPIDVTYRYNLNGILEVTAKCVTNNKEASLTVHDALERDSAQAFQQSLDKLRALYENAPAAADDVNDEFDDEDWLDDLDATDGDDDENDGEPAVRTCDQLKSEIGLMLIELEELGRTGDELTRRKLKKLEQKLVQASQGDDAAVLQQAIDEAIDALIDLKLREE</sequence>
<dbReference type="PANTHER" id="PTHR19375">
    <property type="entry name" value="HEAT SHOCK PROTEIN 70KDA"/>
    <property type="match status" value="1"/>
</dbReference>
<dbReference type="AlphaFoldDB" id="A0A1G7NBC9"/>
<organism evidence="15 16">
    <name type="scientific">Sporolituus thermophilus DSM 23256</name>
    <dbReference type="NCBI Taxonomy" id="1123285"/>
    <lineage>
        <taxon>Bacteria</taxon>
        <taxon>Bacillati</taxon>
        <taxon>Bacillota</taxon>
        <taxon>Negativicutes</taxon>
        <taxon>Selenomonadales</taxon>
        <taxon>Sporomusaceae</taxon>
        <taxon>Sporolituus</taxon>
    </lineage>
</organism>
<keyword evidence="16" id="KW-1185">Reference proteome</keyword>
<dbReference type="SUPFAM" id="SSF53067">
    <property type="entry name" value="Actin-like ATPase domain"/>
    <property type="match status" value="2"/>
</dbReference>
<gene>
    <name evidence="15" type="ORF">SAMN05660235_02490</name>
</gene>
<protein>
    <recommendedName>
        <fullName evidence="3">Chaperone protein DnaK</fullName>
    </recommendedName>
    <alternativeName>
        <fullName evidence="4">Chaperone protein dnaK</fullName>
    </alternativeName>
    <alternativeName>
        <fullName evidence="12">HSP70</fullName>
    </alternativeName>
    <alternativeName>
        <fullName evidence="11">Heat shock 70 kDa protein</fullName>
    </alternativeName>
    <alternativeName>
        <fullName evidence="10">Heat shock protein 70</fullName>
    </alternativeName>
</protein>
<dbReference type="FunFam" id="3.30.420.40:FF:000071">
    <property type="entry name" value="Molecular chaperone DnaK"/>
    <property type="match status" value="1"/>
</dbReference>
<dbReference type="PROSITE" id="PS00297">
    <property type="entry name" value="HSP70_1"/>
    <property type="match status" value="1"/>
</dbReference>
<evidence type="ECO:0000256" key="2">
    <source>
        <dbReference type="ARBA" id="ARBA00007381"/>
    </source>
</evidence>
<feature type="compositionally biased region" description="Acidic residues" evidence="14">
    <location>
        <begin position="528"/>
        <end position="545"/>
    </location>
</feature>
<reference evidence="16" key="1">
    <citation type="submission" date="2016-10" db="EMBL/GenBank/DDBJ databases">
        <authorList>
            <person name="Varghese N."/>
            <person name="Submissions S."/>
        </authorList>
    </citation>
    <scope>NUCLEOTIDE SEQUENCE [LARGE SCALE GENOMIC DNA]</scope>
    <source>
        <strain evidence="16">DSM 23256</strain>
    </source>
</reference>
<proteinExistence type="inferred from homology"/>
<evidence type="ECO:0000313" key="15">
    <source>
        <dbReference type="EMBL" id="SDF71197.1"/>
    </source>
</evidence>
<dbReference type="InterPro" id="IPR013126">
    <property type="entry name" value="Hsp_70_fam"/>
</dbReference>
<dbReference type="InterPro" id="IPR043129">
    <property type="entry name" value="ATPase_NBD"/>
</dbReference>
<keyword evidence="5" id="KW-0597">Phosphoprotein</keyword>
<dbReference type="GO" id="GO:0005524">
    <property type="term" value="F:ATP binding"/>
    <property type="evidence" value="ECO:0007669"/>
    <property type="project" value="UniProtKB-KW"/>
</dbReference>
<keyword evidence="7 13" id="KW-0067">ATP-binding</keyword>
<dbReference type="InterPro" id="IPR018181">
    <property type="entry name" value="Heat_shock_70_CS"/>
</dbReference>
<dbReference type="FunFam" id="3.90.640.10:FF:000003">
    <property type="entry name" value="Molecular chaperone DnaK"/>
    <property type="match status" value="1"/>
</dbReference>
<name>A0A1G7NBC9_9FIRM</name>
<evidence type="ECO:0000256" key="10">
    <source>
        <dbReference type="ARBA" id="ARBA00030019"/>
    </source>
</evidence>
<evidence type="ECO:0000256" key="4">
    <source>
        <dbReference type="ARBA" id="ARBA00017249"/>
    </source>
</evidence>
<accession>A0A1G7NBC9</accession>
<dbReference type="EMBL" id="FNBU01000023">
    <property type="protein sequence ID" value="SDF71197.1"/>
    <property type="molecule type" value="Genomic_DNA"/>
</dbReference>
<evidence type="ECO:0000256" key="7">
    <source>
        <dbReference type="ARBA" id="ARBA00022840"/>
    </source>
</evidence>
<comment type="similarity">
    <text evidence="2 13">Belongs to the heat shock protein 70 family.</text>
</comment>
<dbReference type="Gene3D" id="2.60.34.10">
    <property type="entry name" value="Substrate Binding Domain Of DNAk, Chain A, domain 1"/>
    <property type="match status" value="1"/>
</dbReference>
<dbReference type="PRINTS" id="PR00301">
    <property type="entry name" value="HEATSHOCK70"/>
</dbReference>
<dbReference type="Proteomes" id="UP000243333">
    <property type="component" value="Unassembled WGS sequence"/>
</dbReference>
<evidence type="ECO:0000256" key="11">
    <source>
        <dbReference type="ARBA" id="ARBA00030945"/>
    </source>
</evidence>
<dbReference type="Gene3D" id="3.30.420.40">
    <property type="match status" value="2"/>
</dbReference>
<evidence type="ECO:0000313" key="16">
    <source>
        <dbReference type="Proteomes" id="UP000243333"/>
    </source>
</evidence>
<evidence type="ECO:0000256" key="6">
    <source>
        <dbReference type="ARBA" id="ARBA00022741"/>
    </source>
</evidence>
<keyword evidence="6 13" id="KW-0547">Nucleotide-binding</keyword>